<dbReference type="PATRIC" id="fig|797209.4.peg.842"/>
<dbReference type="Gene3D" id="3.30.530.20">
    <property type="match status" value="1"/>
</dbReference>
<proteinExistence type="predicted"/>
<protein>
    <recommendedName>
        <fullName evidence="3">Carbon monoxide dehydrogenase subunit G</fullName>
    </recommendedName>
</protein>
<reference evidence="1 2" key="1">
    <citation type="journal article" date="2014" name="ISME J.">
        <title>Trehalose/2-sulfotrehalose biosynthesis and glycine-betaine uptake are widely spread mechanisms for osmoadaptation in the Halobacteriales.</title>
        <authorList>
            <person name="Youssef N.H."/>
            <person name="Savage-Ashlock K.N."/>
            <person name="McCully A.L."/>
            <person name="Luedtke B."/>
            <person name="Shaw E.I."/>
            <person name="Hoff W.D."/>
            <person name="Elshahed M.S."/>
        </authorList>
    </citation>
    <scope>NUCLEOTIDE SEQUENCE [LARGE SCALE GENOMIC DNA]</scope>
    <source>
        <strain evidence="1 2">DX253</strain>
    </source>
</reference>
<dbReference type="Proteomes" id="UP000003751">
    <property type="component" value="Unassembled WGS sequence"/>
</dbReference>
<dbReference type="CDD" id="cd07812">
    <property type="entry name" value="SRPBCC"/>
    <property type="match status" value="1"/>
</dbReference>
<name>E7QPY2_HALPU</name>
<dbReference type="InterPro" id="IPR023393">
    <property type="entry name" value="START-like_dom_sf"/>
</dbReference>
<evidence type="ECO:0000313" key="1">
    <source>
        <dbReference type="EMBL" id="EFW93046.1"/>
    </source>
</evidence>
<accession>E7QPY2</accession>
<evidence type="ECO:0008006" key="3">
    <source>
        <dbReference type="Google" id="ProtNLM"/>
    </source>
</evidence>
<sequence>MTVRVERTFDLPVPPEDVWDFIADPKRRAEAISVVADYDTKAGGRRATWHIELPIPFVNRTIPVKTEDVSREEPRYVKFVGRSSAMRVTGEHTIEETDSGCKLHNRFIVEGRVPGIERYFKKHLDDELTNLETELQEEVGVVS</sequence>
<dbReference type="RefSeq" id="WP_007977382.1">
    <property type="nucleotide sequence ID" value="NZ_AEMG01000004.1"/>
</dbReference>
<dbReference type="STRING" id="797209.GCA_000376445_00968"/>
<evidence type="ECO:0000313" key="2">
    <source>
        <dbReference type="Proteomes" id="UP000003751"/>
    </source>
</evidence>
<dbReference type="SUPFAM" id="SSF55961">
    <property type="entry name" value="Bet v1-like"/>
    <property type="match status" value="1"/>
</dbReference>
<dbReference type="EMBL" id="AEMG01000004">
    <property type="protein sequence ID" value="EFW93046.1"/>
    <property type="molecule type" value="Genomic_DNA"/>
</dbReference>
<dbReference type="eggNOG" id="arCOG01927">
    <property type="taxonomic scope" value="Archaea"/>
</dbReference>
<dbReference type="InterPro" id="IPR019587">
    <property type="entry name" value="Polyketide_cyclase/dehydratase"/>
</dbReference>
<comment type="caution">
    <text evidence="1">The sequence shown here is derived from an EMBL/GenBank/DDBJ whole genome shotgun (WGS) entry which is preliminary data.</text>
</comment>
<gene>
    <name evidence="1" type="ORF">ZOD2009_04262</name>
</gene>
<dbReference type="AlphaFoldDB" id="E7QPY2"/>
<dbReference type="Pfam" id="PF10604">
    <property type="entry name" value="Polyketide_cyc2"/>
    <property type="match status" value="1"/>
</dbReference>
<organism evidence="1 2">
    <name type="scientific">Haladaptatus paucihalophilus DX253</name>
    <dbReference type="NCBI Taxonomy" id="797209"/>
    <lineage>
        <taxon>Archaea</taxon>
        <taxon>Methanobacteriati</taxon>
        <taxon>Methanobacteriota</taxon>
        <taxon>Stenosarchaea group</taxon>
        <taxon>Halobacteria</taxon>
        <taxon>Halobacteriales</taxon>
        <taxon>Haladaptataceae</taxon>
        <taxon>Haladaptatus</taxon>
    </lineage>
</organism>